<comment type="caution">
    <text evidence="8">The sequence shown here is derived from an EMBL/GenBank/DDBJ whole genome shotgun (WGS) entry which is preliminary data.</text>
</comment>
<dbReference type="FunFam" id="3.40.50.150:FF:000010">
    <property type="entry name" value="Protein-L-isoaspartate O-methyltransferase"/>
    <property type="match status" value="1"/>
</dbReference>
<dbReference type="InterPro" id="IPR029063">
    <property type="entry name" value="SAM-dependent_MTases_sf"/>
</dbReference>
<evidence type="ECO:0000256" key="2">
    <source>
        <dbReference type="ARBA" id="ARBA00005369"/>
    </source>
</evidence>
<proteinExistence type="inferred from homology"/>
<dbReference type="NCBIfam" id="NF001453">
    <property type="entry name" value="PRK00312.1"/>
    <property type="match status" value="1"/>
</dbReference>
<dbReference type="CDD" id="cd02440">
    <property type="entry name" value="AdoMet_MTases"/>
    <property type="match status" value="1"/>
</dbReference>
<comment type="function">
    <text evidence="7">Catalyzes the methyl esterification of L-isoaspartyl residues in peptides and proteins that result from spontaneous decomposition of normal L-aspartyl and L-asparaginyl residues. It plays a role in the repair and/or degradation of damaged proteins.</text>
</comment>
<dbReference type="GO" id="GO:0005737">
    <property type="term" value="C:cytoplasm"/>
    <property type="evidence" value="ECO:0007669"/>
    <property type="project" value="UniProtKB-SubCell"/>
</dbReference>
<dbReference type="AlphaFoldDB" id="A0A9W6FUL8"/>
<evidence type="ECO:0000256" key="4">
    <source>
        <dbReference type="ARBA" id="ARBA00022603"/>
    </source>
</evidence>
<dbReference type="HAMAP" id="MF_00090">
    <property type="entry name" value="PIMT"/>
    <property type="match status" value="1"/>
</dbReference>
<dbReference type="Gene3D" id="3.40.50.150">
    <property type="entry name" value="Vaccinia Virus protein VP39"/>
    <property type="match status" value="1"/>
</dbReference>
<comment type="subcellular location">
    <subcellularLocation>
        <location evidence="1 7">Cytoplasm</location>
    </subcellularLocation>
</comment>
<dbReference type="NCBIfam" id="TIGR00080">
    <property type="entry name" value="pimt"/>
    <property type="match status" value="1"/>
</dbReference>
<evidence type="ECO:0000313" key="8">
    <source>
        <dbReference type="EMBL" id="GLI35167.1"/>
    </source>
</evidence>
<keyword evidence="6 7" id="KW-0949">S-adenosyl-L-methionine</keyword>
<sequence length="214" mass="23903">MLNFQKARDRMVELQLASRGIRDPRVLEAMGKVPRHQFVDEALQDQAYNDYPLPIGEKQTISQPYIVALMTETLELKGNEKVLEIGTGSGYQAAILAELADRVFTIERNPSLAYRANQILKKLGYKNIVTRVSDGTLGWPDEAPFDGILVTAGTPKIPQPLIDQLAMNGRLVVPVGDHLSQELVLVERTREGIRKTNLGGVRFVDLIGKWAWPE</sequence>
<feature type="active site" evidence="7">
    <location>
        <position position="62"/>
    </location>
</feature>
<evidence type="ECO:0000256" key="5">
    <source>
        <dbReference type="ARBA" id="ARBA00022679"/>
    </source>
</evidence>
<dbReference type="SUPFAM" id="SSF53335">
    <property type="entry name" value="S-adenosyl-L-methionine-dependent methyltransferases"/>
    <property type="match status" value="1"/>
</dbReference>
<dbReference type="PROSITE" id="PS01279">
    <property type="entry name" value="PCMT"/>
    <property type="match status" value="1"/>
</dbReference>
<evidence type="ECO:0000313" key="9">
    <source>
        <dbReference type="Proteomes" id="UP001144372"/>
    </source>
</evidence>
<dbReference type="EMBL" id="BSDR01000001">
    <property type="protein sequence ID" value="GLI35167.1"/>
    <property type="molecule type" value="Genomic_DNA"/>
</dbReference>
<organism evidence="8 9">
    <name type="scientific">Desulforhabdus amnigena</name>
    <dbReference type="NCBI Taxonomy" id="40218"/>
    <lineage>
        <taxon>Bacteria</taxon>
        <taxon>Pseudomonadati</taxon>
        <taxon>Thermodesulfobacteriota</taxon>
        <taxon>Syntrophobacteria</taxon>
        <taxon>Syntrophobacterales</taxon>
        <taxon>Syntrophobacteraceae</taxon>
        <taxon>Desulforhabdus</taxon>
    </lineage>
</organism>
<comment type="catalytic activity">
    <reaction evidence="7">
        <text>[protein]-L-isoaspartate + S-adenosyl-L-methionine = [protein]-L-isoaspartate alpha-methyl ester + S-adenosyl-L-homocysteine</text>
        <dbReference type="Rhea" id="RHEA:12705"/>
        <dbReference type="Rhea" id="RHEA-COMP:12143"/>
        <dbReference type="Rhea" id="RHEA-COMP:12144"/>
        <dbReference type="ChEBI" id="CHEBI:57856"/>
        <dbReference type="ChEBI" id="CHEBI:59789"/>
        <dbReference type="ChEBI" id="CHEBI:90596"/>
        <dbReference type="ChEBI" id="CHEBI:90598"/>
        <dbReference type="EC" id="2.1.1.77"/>
    </reaction>
</comment>
<evidence type="ECO:0000256" key="6">
    <source>
        <dbReference type="ARBA" id="ARBA00022691"/>
    </source>
</evidence>
<keyword evidence="4 7" id="KW-0489">Methyltransferase</keyword>
<evidence type="ECO:0000256" key="7">
    <source>
        <dbReference type="HAMAP-Rule" id="MF_00090"/>
    </source>
</evidence>
<dbReference type="EC" id="2.1.1.77" evidence="7"/>
<dbReference type="GO" id="GO:0004719">
    <property type="term" value="F:protein-L-isoaspartate (D-aspartate) O-methyltransferase activity"/>
    <property type="evidence" value="ECO:0007669"/>
    <property type="project" value="UniProtKB-UniRule"/>
</dbReference>
<reference evidence="8" key="1">
    <citation type="submission" date="2022-12" db="EMBL/GenBank/DDBJ databases">
        <title>Reference genome sequencing for broad-spectrum identification of bacterial and archaeal isolates by mass spectrometry.</title>
        <authorList>
            <person name="Sekiguchi Y."/>
            <person name="Tourlousse D.M."/>
        </authorList>
    </citation>
    <scope>NUCLEOTIDE SEQUENCE</scope>
    <source>
        <strain evidence="8">ASRB1</strain>
    </source>
</reference>
<gene>
    <name evidence="7 8" type="primary">pcm</name>
    <name evidence="8" type="ORF">DAMNIGENAA_26000</name>
</gene>
<keyword evidence="3 7" id="KW-0963">Cytoplasm</keyword>
<dbReference type="InterPro" id="IPR000682">
    <property type="entry name" value="PCMT"/>
</dbReference>
<protein>
    <recommendedName>
        <fullName evidence="7">Protein-L-isoaspartate O-methyltransferase</fullName>
        <ecNumber evidence="7">2.1.1.77</ecNumber>
    </recommendedName>
    <alternativeName>
        <fullName evidence="7">L-isoaspartyl protein carboxyl methyltransferase</fullName>
    </alternativeName>
    <alternativeName>
        <fullName evidence="7">Protein L-isoaspartyl methyltransferase</fullName>
    </alternativeName>
    <alternativeName>
        <fullName evidence="7">Protein-beta-aspartate methyltransferase</fullName>
        <shortName evidence="7">PIMT</shortName>
    </alternativeName>
</protein>
<dbReference type="PANTHER" id="PTHR11579:SF0">
    <property type="entry name" value="PROTEIN-L-ISOASPARTATE(D-ASPARTATE) O-METHYLTRANSFERASE"/>
    <property type="match status" value="1"/>
</dbReference>
<dbReference type="Pfam" id="PF01135">
    <property type="entry name" value="PCMT"/>
    <property type="match status" value="1"/>
</dbReference>
<dbReference type="GO" id="GO:0030091">
    <property type="term" value="P:protein repair"/>
    <property type="evidence" value="ECO:0007669"/>
    <property type="project" value="UniProtKB-UniRule"/>
</dbReference>
<accession>A0A9W6FUL8</accession>
<dbReference type="PANTHER" id="PTHR11579">
    <property type="entry name" value="PROTEIN-L-ISOASPARTATE O-METHYLTRANSFERASE"/>
    <property type="match status" value="1"/>
</dbReference>
<dbReference type="GO" id="GO:0032259">
    <property type="term" value="P:methylation"/>
    <property type="evidence" value="ECO:0007669"/>
    <property type="project" value="UniProtKB-KW"/>
</dbReference>
<evidence type="ECO:0000256" key="1">
    <source>
        <dbReference type="ARBA" id="ARBA00004496"/>
    </source>
</evidence>
<keyword evidence="9" id="KW-1185">Reference proteome</keyword>
<comment type="similarity">
    <text evidence="2 7">Belongs to the methyltransferase superfamily. L-isoaspartyl/D-aspartyl protein methyltransferase family.</text>
</comment>
<dbReference type="Proteomes" id="UP001144372">
    <property type="component" value="Unassembled WGS sequence"/>
</dbReference>
<keyword evidence="5 7" id="KW-0808">Transferase</keyword>
<evidence type="ECO:0000256" key="3">
    <source>
        <dbReference type="ARBA" id="ARBA00022490"/>
    </source>
</evidence>
<name>A0A9W6FUL8_9BACT</name>